<dbReference type="PANTHER" id="PTHR36108">
    <property type="entry name" value="COLOSSIN-B-RELATED"/>
    <property type="match status" value="1"/>
</dbReference>
<dbReference type="Proteomes" id="UP000051999">
    <property type="component" value="Unassembled WGS sequence"/>
</dbReference>
<feature type="region of interest" description="Disordered" evidence="6">
    <location>
        <begin position="718"/>
        <end position="739"/>
    </location>
</feature>
<evidence type="ECO:0000256" key="3">
    <source>
        <dbReference type="ARBA" id="ARBA00022525"/>
    </source>
</evidence>
<evidence type="ECO:0000256" key="5">
    <source>
        <dbReference type="ARBA" id="ARBA00023088"/>
    </source>
</evidence>
<dbReference type="InterPro" id="IPR008456">
    <property type="entry name" value="Collagen-bd_dom"/>
</dbReference>
<dbReference type="GO" id="GO:0005518">
    <property type="term" value="F:collagen binding"/>
    <property type="evidence" value="ECO:0007669"/>
    <property type="project" value="InterPro"/>
</dbReference>
<keyword evidence="7" id="KW-0812">Transmembrane</keyword>
<gene>
    <name evidence="10" type="ORF">FD35_GL001282</name>
</gene>
<feature type="compositionally biased region" description="Basic and acidic residues" evidence="6">
    <location>
        <begin position="718"/>
        <end position="728"/>
    </location>
</feature>
<dbReference type="SUPFAM" id="SSF117074">
    <property type="entry name" value="Hypothetical protein PA1324"/>
    <property type="match status" value="1"/>
</dbReference>
<feature type="region of interest" description="Disordered" evidence="6">
    <location>
        <begin position="34"/>
        <end position="243"/>
    </location>
</feature>
<evidence type="ECO:0000256" key="8">
    <source>
        <dbReference type="SAM" id="SignalP"/>
    </source>
</evidence>
<feature type="signal peptide" evidence="8">
    <location>
        <begin position="1"/>
        <end position="19"/>
    </location>
</feature>
<evidence type="ECO:0000256" key="7">
    <source>
        <dbReference type="SAM" id="Phobius"/>
    </source>
</evidence>
<comment type="caution">
    <text evidence="10">The sequence shown here is derived from an EMBL/GenBank/DDBJ whole genome shotgun (WGS) entry which is preliminary data.</text>
</comment>
<feature type="compositionally biased region" description="Basic and acidic residues" evidence="6">
    <location>
        <begin position="215"/>
        <end position="228"/>
    </location>
</feature>
<organism evidence="10 11">
    <name type="scientific">Furfurilactobacillus rossiae DSM 15814</name>
    <dbReference type="NCBI Taxonomy" id="1114972"/>
    <lineage>
        <taxon>Bacteria</taxon>
        <taxon>Bacillati</taxon>
        <taxon>Bacillota</taxon>
        <taxon>Bacilli</taxon>
        <taxon>Lactobacillales</taxon>
        <taxon>Lactobacillaceae</taxon>
        <taxon>Furfurilactobacillus</taxon>
    </lineage>
</organism>
<dbReference type="InterPro" id="IPR013783">
    <property type="entry name" value="Ig-like_fold"/>
</dbReference>
<dbReference type="NCBIfam" id="TIGR01167">
    <property type="entry name" value="LPXTG_anchor"/>
    <property type="match status" value="1"/>
</dbReference>
<keyword evidence="4 8" id="KW-0732">Signal</keyword>
<sequence>MRKRLYALAGAVIASAFFSVTTVKTISAEADTTPAVAATSSTAGSQPSAASSDASSAKQNTSSSENAQPSSVVDSSTKASEPGESSSSTASTTTNSAPSQASNSSVGSSSNVASNTDSSKTANMASSNVDSDQTQSTPRNDSSNGSSTAPAATSTSASTSANTNPDAAGSKFGGVSPGNTGEQNSSSSKTQSDVTSGQTDSNSKGNTATTAVTQPREKYDHGDNKSADDPTANSNAINANNNAANGAHDLGTYILDENGQDGANATQDDKAATLHAKFNLTFDNGQNTSVLDPNKVTIDSRIHGDMAFAIDNAIWKHMVTGDTFTYQLPNGYRVTEDTSGELTLNGTLYGTYTVGTNGKITIVFYNPHITGQTGDNPIQSGSGSVTFDALFNKDVIKTSGQHNNELKLPGQEDHDVIVVHPTTTESISKTGQVNKNLDPDHVTWSVYMNRDIQTLTNATITEKFDSQVHYDNVNAPVQIFGITERTDGSIVQENGQDKLGDRLLEDTDYTVDTNGNVKFLHPINSPYKLIYTTSIKEPVDDKGKIKTGDLNIRNDVYQGADEQGTTQINAYTTVSAHYEGLLTKAGPSTPTKDEELHHIYSWEVGYNHGTDTLTGDTRTYTDEMGKPQTLVDDSVIVTEMAYHPEATDSKNAFQKTDHVLIAGKDYTLTKVVLPDGNNGFTIEFPEGFKLPVNINYKTEISEKTAVVSTGQITNDQFDKGSEKIDGKDVNYNPVTSTNGTDNTGYNSAIEIVNHAEVNGYDTQTPNPVTAVGYNLTKKIAGADVGFKVIAWQTDINKSGYVMNNYTLTDTSAHGGLSKPFVPANNQEILPNATNQPKVKIIDNNATMLDNNGKSIPKQLVENIDYTLTTLTDAAGHAQFVVKFINDYATTNHSFTMTYSTTYDVTKLTTPKPDQDLKFRNTVDATWTDTNSNPVHDTANVDYGARKEEAMQGKKEAWYDPITKKIHWLIVSNYDTSNYNHYELLDPILDNQKLVSGSILITQGSIGGNGQFIGSVTNPSYAKVTVYNGYVDTTTGNFKITGLVKSDGTVVDVNDLQESDYSDYINYDKGVNDPDRQYSLVKKTTTQEIFIQFGNEKEPLPQITDTQHENRTKMAFQIEYETSVDGVQVQRHYDNDALTNYPVKDDKTKWRIVVSAGVDTYSGKSYISKKGAAPTDKSNRASWTVDINRSQSTVDDAKFSDSPSVNQLIDPKSVHLYGVKLSTKQITPEASGKDPFNVYTDDVADSIRNNKQTQLTADTNAELKGLQIDYVFSSLSEKDQQATKDALRKQGYDYVYQIQTDLTTGQQTLVLTFLNAISKSYVLQYQTKMYFDRGNIVDGKATFTNNATLNGNEIVPNKNDETDQDSFDITTSSAEFIGYFYNISLTKKVTTDNFTGETKLLPNVRFNLYEKDADGNYTLIRTGTTGDGEVDGNSKDKGVITFKNLPGYHEDGTVITYYLQEMNPSADYITPTDLDGSWMKDTDVNHPNKNHVMRSINVEMLPEDKNTAAQTGTVWNHLGQVILTKNGETEDNNSKSDQPLAGVKYRLEMLKNNQWTLYTDETIDPATKKNRDYSSLITDSKGQILVAGLRPGQYQFVEQTAPKGFLVNETPIPFIISAMETDGNESEDYKYGKDQKNPNWIASPFEQEKAIALNVAQTDYLGSIEFYKVDSENKPLAGATFELLGANNVVKDTQKSDDAGLVRFINVAAGINYKIREIDSPNGYIKSDGMQVISVVMPSETADGHSDIVKGNVKNYKEHIVLTKVSNDGSQVVGATFILKDAHGNTIKSMTINEDGTQSDVWTTDDKGQLNITNLPVDAYTLQETSAPAGYIVNNTILHFTVVDGQDNDITEFTYTDDKGNVKKISQLVDYRGQIQITKIDGATNTSLTGVVYRLTADDGAIIDATTDQNGIVTFKNLSSGTYRIVEIRALKGYALDRTVHEIVIAGTVQNNDDANYDVHVTYANYKNQLTFVKQGSDKTGLVPGAKYKLTNTTLDTSAEYVTDQNGRFVETSLKAGVYTLSEVSAPNGYLINPDALTFTVTDDGLINNSRALTLSQIDYHGYATLHKINFVDGKSLGNAIFGVYDEHNNLLQTLTSGDDGMIKTDALSAGHYFFKELKAPAGFVLNLNTIAFEIKNGNQDDTVATGDFANWQGAVKMTKYGQTDVHDVGTRTMLANTKFELWYVNDDGTQERVSIDGNTEFTTNDNGQIFIYGLKPGNYYFKEIAHAPGYILRDDTPDLQPTNLIKGLNADLRKPHGLEFYRVDGAEAVTEKDGHVKSAPDGRDFSNRLYFMVMPANDAPVVTFAGDQTNYQGSMKFTKTNSKGDKLAGAVYQLLDSDKKAVEVTMDGKQVSQLTTDANGNFTITGLAPGTYYLKEITAPDGYLINDNVDETKFVIADTTRGGQSNVTASQIDYQGSIKLTKVAAEDGHVLANAMFALLDADKNVIKTDLTTDANGTLTVTDLKPGTYYFKETVAPTGYQLSTELLKVVVLDHATDEPVAVSAKFQDTQVPPVTPPTTPNIPNIPTTPTTPNVPNIPNTPTTPNVPNIPNVPTTPGQPNIPNVPTTPEVPNVPTTPTVPNVPVMPNVPNKPMTPTMPNQPARPAKPETPIVSAQNGSYAAVAVTPVASQKLVANGRPAGQPAKQEGHGVTGLPETGEKSASLLAMLGVVLLSVIAGFAYYVRKQEA</sequence>
<dbReference type="InterPro" id="IPR041033">
    <property type="entry name" value="SpaA_PFL_dom_1"/>
</dbReference>
<dbReference type="Pfam" id="PF05737">
    <property type="entry name" value="Collagen_bind"/>
    <property type="match status" value="2"/>
</dbReference>
<feature type="compositionally biased region" description="Low complexity" evidence="6">
    <location>
        <begin position="2520"/>
        <end position="2534"/>
    </location>
</feature>
<dbReference type="EMBL" id="AZFF01000002">
    <property type="protein sequence ID" value="KRL56985.1"/>
    <property type="molecule type" value="Genomic_DNA"/>
</dbReference>
<keyword evidence="7" id="KW-0472">Membrane</keyword>
<evidence type="ECO:0000256" key="6">
    <source>
        <dbReference type="SAM" id="MobiDB-lite"/>
    </source>
</evidence>
<dbReference type="RefSeq" id="WP_017262576.1">
    <property type="nucleotide sequence ID" value="NZ_AUAW01000004.1"/>
</dbReference>
<feature type="chain" id="PRO_5038412733" description="Gram-positive cocci surface proteins LPxTG domain-containing protein" evidence="8">
    <location>
        <begin position="20"/>
        <end position="2686"/>
    </location>
</feature>
<feature type="transmembrane region" description="Helical" evidence="7">
    <location>
        <begin position="2662"/>
        <end position="2681"/>
    </location>
</feature>
<feature type="compositionally biased region" description="Low complexity" evidence="6">
    <location>
        <begin position="34"/>
        <end position="57"/>
    </location>
</feature>
<dbReference type="SUPFAM" id="SSF49401">
    <property type="entry name" value="Bacterial adhesins"/>
    <property type="match status" value="4"/>
</dbReference>
<dbReference type="InterPro" id="IPR019931">
    <property type="entry name" value="LPXTG_anchor"/>
</dbReference>
<feature type="compositionally biased region" description="Polar residues" evidence="6">
    <location>
        <begin position="58"/>
        <end position="74"/>
    </location>
</feature>
<dbReference type="SUPFAM" id="SSF49478">
    <property type="entry name" value="Cna protein B-type domain"/>
    <property type="match status" value="3"/>
</dbReference>
<feature type="compositionally biased region" description="Low complexity" evidence="6">
    <location>
        <begin position="75"/>
        <end position="119"/>
    </location>
</feature>
<dbReference type="eggNOG" id="COG3266">
    <property type="taxonomic scope" value="Bacteria"/>
</dbReference>
<comment type="similarity">
    <text evidence="1">Belongs to the serine-aspartate repeat-containing protein (SDr) family.</text>
</comment>
<keyword evidence="7" id="KW-1133">Transmembrane helix</keyword>
<feature type="compositionally biased region" description="Low complexity" evidence="6">
    <location>
        <begin position="142"/>
        <end position="168"/>
    </location>
</feature>
<dbReference type="PATRIC" id="fig|1114972.6.peg.1300"/>
<dbReference type="STRING" id="1114972.FD35_GL001282"/>
<feature type="compositionally biased region" description="Low complexity" evidence="6">
    <location>
        <begin position="185"/>
        <end position="196"/>
    </location>
</feature>
<feature type="compositionally biased region" description="Polar residues" evidence="6">
    <location>
        <begin position="197"/>
        <end position="213"/>
    </location>
</feature>
<dbReference type="PROSITE" id="PS50847">
    <property type="entry name" value="GRAM_POS_ANCHORING"/>
    <property type="match status" value="1"/>
</dbReference>
<evidence type="ECO:0000256" key="2">
    <source>
        <dbReference type="ARBA" id="ARBA00022512"/>
    </source>
</evidence>
<dbReference type="OrthoDB" id="1744455at2"/>
<keyword evidence="11" id="KW-1185">Reference proteome</keyword>
<accession>A0A0R1RL84</accession>
<reference evidence="10 11" key="1">
    <citation type="journal article" date="2015" name="Genome Announc.">
        <title>Expanding the biotechnology potential of lactobacilli through comparative genomics of 213 strains and associated genera.</title>
        <authorList>
            <person name="Sun Z."/>
            <person name="Harris H.M."/>
            <person name="McCann A."/>
            <person name="Guo C."/>
            <person name="Argimon S."/>
            <person name="Zhang W."/>
            <person name="Yang X."/>
            <person name="Jeffery I.B."/>
            <person name="Cooney J.C."/>
            <person name="Kagawa T.F."/>
            <person name="Liu W."/>
            <person name="Song Y."/>
            <person name="Salvetti E."/>
            <person name="Wrobel A."/>
            <person name="Rasinkangas P."/>
            <person name="Parkhill J."/>
            <person name="Rea M.C."/>
            <person name="O'Sullivan O."/>
            <person name="Ritari J."/>
            <person name="Douillard F.P."/>
            <person name="Paul Ross R."/>
            <person name="Yang R."/>
            <person name="Briner A.E."/>
            <person name="Felis G.E."/>
            <person name="de Vos W.M."/>
            <person name="Barrangou R."/>
            <person name="Klaenhammer T.R."/>
            <person name="Caufield P.W."/>
            <person name="Cui Y."/>
            <person name="Zhang H."/>
            <person name="O'Toole P.W."/>
        </authorList>
    </citation>
    <scope>NUCLEOTIDE SEQUENCE [LARGE SCALE GENOMIC DNA]</scope>
    <source>
        <strain evidence="10 11">DSM 15814</strain>
    </source>
</reference>
<keyword evidence="5" id="KW-0572">Peptidoglycan-anchor</keyword>
<feature type="compositionally biased region" description="Low complexity" evidence="6">
    <location>
        <begin position="232"/>
        <end position="243"/>
    </location>
</feature>
<feature type="compositionally biased region" description="Polar residues" evidence="6">
    <location>
        <begin position="120"/>
        <end position="141"/>
    </location>
</feature>
<evidence type="ECO:0000313" key="11">
    <source>
        <dbReference type="Proteomes" id="UP000051999"/>
    </source>
</evidence>
<evidence type="ECO:0000313" key="10">
    <source>
        <dbReference type="EMBL" id="KRL56985.1"/>
    </source>
</evidence>
<dbReference type="Pfam" id="PF17802">
    <property type="entry name" value="SpaA"/>
    <property type="match status" value="9"/>
</dbReference>
<dbReference type="Gene3D" id="2.60.40.10">
    <property type="entry name" value="Immunoglobulins"/>
    <property type="match status" value="10"/>
</dbReference>
<dbReference type="InterPro" id="IPR008966">
    <property type="entry name" value="Adhesion_dom_sf"/>
</dbReference>
<keyword evidence="2" id="KW-0134">Cell wall</keyword>
<keyword evidence="3" id="KW-0964">Secreted</keyword>
<feature type="domain" description="Gram-positive cocci surface proteins LPxTG" evidence="9">
    <location>
        <begin position="2652"/>
        <end position="2686"/>
    </location>
</feature>
<dbReference type="Gene3D" id="2.60.40.740">
    <property type="match status" value="4"/>
</dbReference>
<dbReference type="eggNOG" id="COG4932">
    <property type="taxonomic scope" value="Bacteria"/>
</dbReference>
<dbReference type="PANTHER" id="PTHR36108:SF13">
    <property type="entry name" value="COLOSSIN-B-RELATED"/>
    <property type="match status" value="1"/>
</dbReference>
<proteinExistence type="inferred from homology"/>
<evidence type="ECO:0000259" key="9">
    <source>
        <dbReference type="PROSITE" id="PS50847"/>
    </source>
</evidence>
<evidence type="ECO:0000256" key="4">
    <source>
        <dbReference type="ARBA" id="ARBA00022729"/>
    </source>
</evidence>
<feature type="region of interest" description="Disordered" evidence="6">
    <location>
        <begin position="2508"/>
        <end position="2534"/>
    </location>
</feature>
<evidence type="ECO:0000256" key="1">
    <source>
        <dbReference type="ARBA" id="ARBA00007257"/>
    </source>
</evidence>
<name>A0A0R1RL84_9LACO</name>
<protein>
    <recommendedName>
        <fullName evidence="9">Gram-positive cocci surface proteins LPxTG domain-containing protein</fullName>
    </recommendedName>
</protein>